<dbReference type="SUPFAM" id="SSF101908">
    <property type="entry name" value="Putative isomerase YbhE"/>
    <property type="match status" value="1"/>
</dbReference>
<reference evidence="1" key="1">
    <citation type="submission" date="2020-11" db="EMBL/GenBank/DDBJ databases">
        <authorList>
            <person name="Koelle M."/>
            <person name="Horta M.A.C."/>
            <person name="Nowrousian M."/>
            <person name="Ohm R.A."/>
            <person name="Benz P."/>
            <person name="Pilgard A."/>
        </authorList>
    </citation>
    <scope>NUCLEOTIDE SEQUENCE</scope>
    <source>
        <strain evidence="1">FPRL280</strain>
    </source>
</reference>
<organism evidence="1 2">
    <name type="scientific">Rhodonia placenta</name>
    <dbReference type="NCBI Taxonomy" id="104341"/>
    <lineage>
        <taxon>Eukaryota</taxon>
        <taxon>Fungi</taxon>
        <taxon>Dikarya</taxon>
        <taxon>Basidiomycota</taxon>
        <taxon>Agaricomycotina</taxon>
        <taxon>Agaricomycetes</taxon>
        <taxon>Polyporales</taxon>
        <taxon>Adustoporiaceae</taxon>
        <taxon>Rhodonia</taxon>
    </lineage>
</organism>
<evidence type="ECO:0000313" key="1">
    <source>
        <dbReference type="EMBL" id="KAF9813105.1"/>
    </source>
</evidence>
<proteinExistence type="predicted"/>
<dbReference type="Proteomes" id="UP000639403">
    <property type="component" value="Unassembled WGS sequence"/>
</dbReference>
<evidence type="ECO:0008006" key="3">
    <source>
        <dbReference type="Google" id="ProtNLM"/>
    </source>
</evidence>
<sequence length="522" mass="59873">MPSARKLERNDTHVQDVEQQDKLAREEMEGTPNKLAAFPQDLWVKSLLCLHWRDLLQFKQLRQAALVDGTSRAQYRAKLQILCDLQRHWRKLRLSLLLSGVLPLQHLFSVLPCGILAQRATPQSIELRLLPSHLRGRSSPEVWKVITVPDVSNVEGFCVDPVQDLLVVAERLNLPAEYGRIHIRSLELNGQRHPLSVGPPFLVDLAWPILVEGPLLGLCYPNSMYVFNWHTGRLVWLPHFKTPVDCCAFLDEQHVLVSETHKLCIYRLDPQTVCDVVDSTPGTFVCALHYPVLYDDITSRRTVIHRETRSYRPQDNVPFYTDRAVRKLFSLTMHVRRYTQKKRIFQILLPAVTIRDCIRQVTSGVLPRGIDWEDWGPNGTRMLEQPTGPIEAIVSVAVHASLSLSMCRVCGGEQPPIFRLFETNPILIARELQDRRVRKNTSTIKTPECTYILGPSTLEKPEDYLFKDMITTSWPYRLTEIQALPGLGKIKKAVLMEDGIFVQRRFDVVYIMDVRYGLPSLP</sequence>
<comment type="caution">
    <text evidence="1">The sequence shown here is derived from an EMBL/GenBank/DDBJ whole genome shotgun (WGS) entry which is preliminary data.</text>
</comment>
<accession>A0A8H7U1B8</accession>
<dbReference type="AlphaFoldDB" id="A0A8H7U1B8"/>
<evidence type="ECO:0000313" key="2">
    <source>
        <dbReference type="Proteomes" id="UP000639403"/>
    </source>
</evidence>
<gene>
    <name evidence="1" type="ORF">IEO21_05765</name>
</gene>
<name>A0A8H7U1B8_9APHY</name>
<dbReference type="EMBL" id="JADOXO010000112">
    <property type="protein sequence ID" value="KAF9813105.1"/>
    <property type="molecule type" value="Genomic_DNA"/>
</dbReference>
<reference evidence="1" key="2">
    <citation type="journal article" name="Front. Microbiol.">
        <title>Degradative Capacity of Two Strains of Rhodonia placenta: From Phenotype to Genotype.</title>
        <authorList>
            <person name="Kolle M."/>
            <person name="Horta M.A.C."/>
            <person name="Nowrousian M."/>
            <person name="Ohm R.A."/>
            <person name="Benz J.P."/>
            <person name="Pilgard A."/>
        </authorList>
    </citation>
    <scope>NUCLEOTIDE SEQUENCE</scope>
    <source>
        <strain evidence="1">FPRL280</strain>
    </source>
</reference>
<protein>
    <recommendedName>
        <fullName evidence="3">F-box domain-containing protein</fullName>
    </recommendedName>
</protein>